<accession>B0PAK6</accession>
<dbReference type="PANTHER" id="PTHR38813:SF1">
    <property type="entry name" value="TOXIN RELE1-RELATED"/>
    <property type="match status" value="1"/>
</dbReference>
<dbReference type="Proteomes" id="UP000003803">
    <property type="component" value="Unassembled WGS sequence"/>
</dbReference>
<dbReference type="HOGENOM" id="CLU_155761_6_0_9"/>
<reference evidence="2" key="1">
    <citation type="submission" date="2007-11" db="EMBL/GenBank/DDBJ databases">
        <authorList>
            <person name="Fulton L."/>
            <person name="Clifton S."/>
            <person name="Fulton B."/>
            <person name="Xu J."/>
            <person name="Minx P."/>
            <person name="Pepin K.H."/>
            <person name="Johnson M."/>
            <person name="Thiruvilangam P."/>
            <person name="Bhonagiri V."/>
            <person name="Nash W.E."/>
            <person name="Mardis E.R."/>
            <person name="Wilson R.K."/>
        </authorList>
    </citation>
    <scope>NUCLEOTIDE SEQUENCE [LARGE SCALE GENOMIC DNA]</scope>
    <source>
        <strain evidence="2">DSM 17241</strain>
    </source>
</reference>
<dbReference type="eggNOG" id="COG2026">
    <property type="taxonomic scope" value="Bacteria"/>
</dbReference>
<keyword evidence="1" id="KW-1277">Toxin-antitoxin system</keyword>
<sequence length="82" mass="9570">MSYKIVIEKPAMKFLQKQQQSYRDRIIKAIQALPNTGDIKQMAGYSNLYRLRVGSFRILYTIENDVLVVRVMNIGNRGDVYK</sequence>
<dbReference type="InterPro" id="IPR007712">
    <property type="entry name" value="RelE/ParE_toxin"/>
</dbReference>
<dbReference type="Gene3D" id="3.30.2310.20">
    <property type="entry name" value="RelE-like"/>
    <property type="match status" value="1"/>
</dbReference>
<gene>
    <name evidence="2" type="ORF">ANACOL_01806</name>
</gene>
<evidence type="ECO:0000313" key="2">
    <source>
        <dbReference type="EMBL" id="EDS11186.1"/>
    </source>
</evidence>
<keyword evidence="3" id="KW-1185">Reference proteome</keyword>
<name>B0PAK6_9FIRM</name>
<dbReference type="InterPro" id="IPR052747">
    <property type="entry name" value="TA_system_RelE_toxin"/>
</dbReference>
<dbReference type="Pfam" id="PF05016">
    <property type="entry name" value="ParE_toxin"/>
    <property type="match status" value="1"/>
</dbReference>
<comment type="caution">
    <text evidence="2">The sequence shown here is derived from an EMBL/GenBank/DDBJ whole genome shotgun (WGS) entry which is preliminary data.</text>
</comment>
<evidence type="ECO:0000256" key="1">
    <source>
        <dbReference type="ARBA" id="ARBA00022649"/>
    </source>
</evidence>
<evidence type="ECO:0000313" key="3">
    <source>
        <dbReference type="Proteomes" id="UP000003803"/>
    </source>
</evidence>
<proteinExistence type="predicted"/>
<dbReference type="InterPro" id="IPR035093">
    <property type="entry name" value="RelE/ParE_toxin_dom_sf"/>
</dbReference>
<organism evidence="2 3">
    <name type="scientific">Anaerotruncus colihominis DSM 17241</name>
    <dbReference type="NCBI Taxonomy" id="445972"/>
    <lineage>
        <taxon>Bacteria</taxon>
        <taxon>Bacillati</taxon>
        <taxon>Bacillota</taxon>
        <taxon>Clostridia</taxon>
        <taxon>Eubacteriales</taxon>
        <taxon>Oscillospiraceae</taxon>
        <taxon>Anaerotruncus</taxon>
    </lineage>
</organism>
<dbReference type="EMBL" id="ABGD02000014">
    <property type="protein sequence ID" value="EDS11186.1"/>
    <property type="molecule type" value="Genomic_DNA"/>
</dbReference>
<dbReference type="PANTHER" id="PTHR38813">
    <property type="match status" value="1"/>
</dbReference>
<reference evidence="2" key="2">
    <citation type="submission" date="2013-09" db="EMBL/GenBank/DDBJ databases">
        <title>Draft genome sequence of Anaerotruncus colihominis(DSM 17241).</title>
        <authorList>
            <person name="Sudarsanam P."/>
            <person name="Ley R."/>
            <person name="Guruge J."/>
            <person name="Turnbaugh P.J."/>
            <person name="Mahowald M."/>
            <person name="Liep D."/>
            <person name="Gordon J."/>
        </authorList>
    </citation>
    <scope>NUCLEOTIDE SEQUENCE</scope>
    <source>
        <strain evidence="2">DSM 17241</strain>
    </source>
</reference>
<dbReference type="SUPFAM" id="SSF143011">
    <property type="entry name" value="RelE-like"/>
    <property type="match status" value="1"/>
</dbReference>
<dbReference type="AlphaFoldDB" id="B0PAK6"/>
<protein>
    <submittedName>
        <fullName evidence="2">Toxin-antitoxin system, toxin component, RelE family</fullName>
    </submittedName>
</protein>
<dbReference type="RefSeq" id="WP_006875101.1">
    <property type="nucleotide sequence ID" value="NZ_DS544183.1"/>
</dbReference>